<keyword evidence="1" id="KW-0175">Coiled coil</keyword>
<dbReference type="Proteomes" id="UP000005953">
    <property type="component" value="Unassembled WGS sequence"/>
</dbReference>
<comment type="caution">
    <text evidence="3">The sequence shown here is derived from an EMBL/GenBank/DDBJ whole genome shotgun (WGS) entry which is preliminary data.</text>
</comment>
<reference evidence="3 4" key="1">
    <citation type="submission" date="2006-02" db="EMBL/GenBank/DDBJ databases">
        <authorList>
            <person name="Pinhassi J."/>
            <person name="Pedros-Alio C."/>
            <person name="Ferriera S."/>
            <person name="Johnson J."/>
            <person name="Kravitz S."/>
            <person name="Halpern A."/>
            <person name="Remington K."/>
            <person name="Beeson K."/>
            <person name="Tran B."/>
            <person name="Rogers Y.-H."/>
            <person name="Friedman R."/>
            <person name="Venter J.C."/>
        </authorList>
    </citation>
    <scope>NUCLEOTIDE SEQUENCE [LARGE SCALE GENOMIC DNA]</scope>
    <source>
        <strain evidence="3 4">MED297</strain>
    </source>
</reference>
<evidence type="ECO:0000256" key="2">
    <source>
        <dbReference type="SAM" id="Phobius"/>
    </source>
</evidence>
<dbReference type="EMBL" id="AAOE01000016">
    <property type="protein sequence ID" value="EAR08769.1"/>
    <property type="molecule type" value="Genomic_DNA"/>
</dbReference>
<dbReference type="RefSeq" id="WP_008045986.1">
    <property type="nucleotide sequence ID" value="NZ_CH724152.1"/>
</dbReference>
<dbReference type="HOGENOM" id="CLU_1255114_0_0_6"/>
<feature type="transmembrane region" description="Helical" evidence="2">
    <location>
        <begin position="12"/>
        <end position="29"/>
    </location>
</feature>
<organism evidence="3 4">
    <name type="scientific">Reinekea blandensis MED297</name>
    <dbReference type="NCBI Taxonomy" id="314283"/>
    <lineage>
        <taxon>Bacteria</taxon>
        <taxon>Pseudomonadati</taxon>
        <taxon>Pseudomonadota</taxon>
        <taxon>Gammaproteobacteria</taxon>
        <taxon>Oceanospirillales</taxon>
        <taxon>Saccharospirillaceae</taxon>
        <taxon>Reinekea</taxon>
    </lineage>
</organism>
<dbReference type="Gene3D" id="1.10.287.1490">
    <property type="match status" value="1"/>
</dbReference>
<evidence type="ECO:0000313" key="4">
    <source>
        <dbReference type="Proteomes" id="UP000005953"/>
    </source>
</evidence>
<keyword evidence="2" id="KW-0812">Transmembrane</keyword>
<keyword evidence="2" id="KW-1133">Transmembrane helix</keyword>
<dbReference type="AlphaFoldDB" id="A4BGG3"/>
<evidence type="ECO:0000256" key="1">
    <source>
        <dbReference type="SAM" id="Coils"/>
    </source>
</evidence>
<keyword evidence="4" id="KW-1185">Reference proteome</keyword>
<proteinExistence type="predicted"/>
<feature type="coiled-coil region" evidence="1">
    <location>
        <begin position="40"/>
        <end position="123"/>
    </location>
</feature>
<evidence type="ECO:0000313" key="3">
    <source>
        <dbReference type="EMBL" id="EAR08769.1"/>
    </source>
</evidence>
<sequence length="220" mass="24591">MQPIIDVLTAYGPGVVLFVIASVGIYKVFQGSIDGLKKSNEALGQTNSRFESEIKDIRAELKERREEAQEEREQSKKYRAEVKELGSAVSSLENQLEKQSSLIKKLLENVAELSKEVSSIKEQHSSSVDRIDDIASSIANFTHHLEHSSSVNPEVIEFFEEKLNEHNLELVRLKDMVEGMSPTAVSIHDAVLSVLEEDAEVVTPEDLEAVLHTMLDESED</sequence>
<name>A4BGG3_9GAMM</name>
<dbReference type="STRING" id="314283.MED297_08896"/>
<protein>
    <submittedName>
        <fullName evidence="3">Uncharacterized protein</fullName>
    </submittedName>
</protein>
<accession>A4BGG3</accession>
<gene>
    <name evidence="3" type="ORF">MED297_08896</name>
</gene>
<keyword evidence="2" id="KW-0472">Membrane</keyword>
<dbReference type="SUPFAM" id="SSF58104">
    <property type="entry name" value="Methyl-accepting chemotaxis protein (MCP) signaling domain"/>
    <property type="match status" value="1"/>
</dbReference>